<name>A0A0W7TUA9_9FIRM</name>
<comment type="caution">
    <text evidence="2">The sequence shown here is derived from an EMBL/GenBank/DDBJ whole genome shotgun (WGS) entry which is preliminary data.</text>
</comment>
<proteinExistence type="predicted"/>
<evidence type="ECO:0000313" key="2">
    <source>
        <dbReference type="EMBL" id="KUE77398.1"/>
    </source>
</evidence>
<gene>
    <name evidence="2" type="ORF">ASJ35_03775</name>
</gene>
<keyword evidence="1" id="KW-1133">Transmembrane helix</keyword>
<feature type="transmembrane region" description="Helical" evidence="1">
    <location>
        <begin position="193"/>
        <end position="212"/>
    </location>
</feature>
<dbReference type="EMBL" id="LMUA01000003">
    <property type="protein sequence ID" value="KUE77398.1"/>
    <property type="molecule type" value="Genomic_DNA"/>
</dbReference>
<keyword evidence="1" id="KW-0472">Membrane</keyword>
<evidence type="ECO:0000256" key="1">
    <source>
        <dbReference type="SAM" id="Phobius"/>
    </source>
</evidence>
<feature type="transmembrane region" description="Helical" evidence="1">
    <location>
        <begin position="84"/>
        <end position="104"/>
    </location>
</feature>
<feature type="transmembrane region" description="Helical" evidence="1">
    <location>
        <begin position="168"/>
        <end position="186"/>
    </location>
</feature>
<organism evidence="2 3">
    <name type="scientific">Ruthenibacterium lactatiformans</name>
    <dbReference type="NCBI Taxonomy" id="1550024"/>
    <lineage>
        <taxon>Bacteria</taxon>
        <taxon>Bacillati</taxon>
        <taxon>Bacillota</taxon>
        <taxon>Clostridia</taxon>
        <taxon>Eubacteriales</taxon>
        <taxon>Oscillospiraceae</taxon>
        <taxon>Ruthenibacterium</taxon>
    </lineage>
</organism>
<evidence type="ECO:0000313" key="3">
    <source>
        <dbReference type="Proteomes" id="UP000053433"/>
    </source>
</evidence>
<sequence>MIAFVEMTVTFAALTALCLFLNTKMRLAAGLTPLFVLCGTMVWYSTLGSVHMLVPAGIVWFGAAAAACVWLWRKHKDIRWREFFSPAMVYFLLASLAVIVLFAVRRPIFNEWDEFSFWGIAPKVVKTENQLYTYNPGEMRVSTFVPGIIMLDYAFQFLGSVFVPWKVYAAYDILFFAVFAAAISMLGRRHWHIAVPAAAVLTLVPYMVSVYQRGIYVQTTYMNAYSDIPMGLLFGAGLVLYFAPRKKTTHTDDGRGAGRYGVLPFQGHGLRAVPYCGRHHLL</sequence>
<feature type="transmembrane region" description="Helical" evidence="1">
    <location>
        <begin position="224"/>
        <end position="243"/>
    </location>
</feature>
<protein>
    <submittedName>
        <fullName evidence="2">Uncharacterized protein</fullName>
    </submittedName>
</protein>
<dbReference type="AlphaFoldDB" id="A0A0W7TUA9"/>
<reference evidence="2 3" key="1">
    <citation type="submission" date="2015-10" db="EMBL/GenBank/DDBJ databases">
        <title>A novel member of the family Ruminococcaceae isolated from human faeces.</title>
        <authorList>
            <person name="Shkoporov A.N."/>
            <person name="Chaplin A.V."/>
            <person name="Motuzova O.V."/>
            <person name="Kafarskaia L.I."/>
            <person name="Efimov B.A."/>
        </authorList>
    </citation>
    <scope>NUCLEOTIDE SEQUENCE [LARGE SCALE GENOMIC DNA]</scope>
    <source>
        <strain evidence="2 3">668</strain>
    </source>
</reference>
<feature type="transmembrane region" description="Helical" evidence="1">
    <location>
        <begin position="52"/>
        <end position="72"/>
    </location>
</feature>
<keyword evidence="1" id="KW-0812">Transmembrane</keyword>
<accession>A0A0W7TUA9</accession>
<dbReference type="Proteomes" id="UP000053433">
    <property type="component" value="Unassembled WGS sequence"/>
</dbReference>